<accession>A0A8J6XXL0</accession>
<dbReference type="InterPro" id="IPR013783">
    <property type="entry name" value="Ig-like_fold"/>
</dbReference>
<dbReference type="Proteomes" id="UP000648239">
    <property type="component" value="Unassembled WGS sequence"/>
</dbReference>
<dbReference type="CDD" id="cd00063">
    <property type="entry name" value="FN3"/>
    <property type="match status" value="1"/>
</dbReference>
<dbReference type="EMBL" id="JACXWD010000113">
    <property type="protein sequence ID" value="MBD3869558.1"/>
    <property type="molecule type" value="Genomic_DNA"/>
</dbReference>
<evidence type="ECO:0000259" key="1">
    <source>
        <dbReference type="PROSITE" id="PS50853"/>
    </source>
</evidence>
<evidence type="ECO:0000313" key="3">
    <source>
        <dbReference type="Proteomes" id="UP000648239"/>
    </source>
</evidence>
<sequence>MAAGEVWQFPERFRDRLVPGHRSQLSLADTLVDIQVIGIGWVHLAEGPREVVLQRAVVYAAGSTTLVYRWIDPASGVLAEVEGSGVPGLTGLQSVVRGSVSGGAINAAADLKIYSDEVIQPVETYITYGWDLGENTQVSSLTPEAHANIGDLIAADSWDFSSNTAGTSVAQTERSVSSAETCNYNQCGYDLPGTKLTRQDHGFDGVDGVTNNQVTEVSEDGSGITVWLRAGRQQEGVTGAFGVGETGFCWITDATETRTPVRLWEFAHQDAEGWYLQAGDAWTDGPFNCQQSLLSYSNGCGSGSWPTELYVDSCSGFSGTQSGEVIKGGVVTLPSGHTLNALLVRTVAEYCVYASGSCLFAVDDVRTVIYLWQVPELGTVVLLQSFQSAPDFTSFTELENTNITFGLFPPLSVTVTGSAVASVDLAWNPGNDTSYIDGYKLYWGTSSGSLTPYTFNSVDNAGQVSITDTTATISGLDPDTDYFFAVTSTSDYQSPDSGLVVRHESMLYPTQVSGDPDHVYPVEVMAHTSCGGTIPTVEAQNLVLEKLGSQVELCWDAAEDSCLEGYDVLGSDTSDSAGGFSVIGTTDGATTCWQGNPSQSYFIVTVRGAGSSGPWGHYGQ</sequence>
<feature type="domain" description="Fibronectin type-III" evidence="1">
    <location>
        <begin position="409"/>
        <end position="510"/>
    </location>
</feature>
<dbReference type="InterPro" id="IPR036116">
    <property type="entry name" value="FN3_sf"/>
</dbReference>
<gene>
    <name evidence="2" type="ORF">IFK94_15670</name>
</gene>
<comment type="caution">
    <text evidence="2">The sequence shown here is derived from an EMBL/GenBank/DDBJ whole genome shotgun (WGS) entry which is preliminary data.</text>
</comment>
<dbReference type="Pfam" id="PF00041">
    <property type="entry name" value="fn3"/>
    <property type="match status" value="1"/>
</dbReference>
<dbReference type="SMART" id="SM00060">
    <property type="entry name" value="FN3"/>
    <property type="match status" value="1"/>
</dbReference>
<dbReference type="InterPro" id="IPR003961">
    <property type="entry name" value="FN3_dom"/>
</dbReference>
<organism evidence="2 3">
    <name type="scientific">Candidatus Polarisedimenticola svalbardensis</name>
    <dbReference type="NCBI Taxonomy" id="2886004"/>
    <lineage>
        <taxon>Bacteria</taxon>
        <taxon>Pseudomonadati</taxon>
        <taxon>Acidobacteriota</taxon>
        <taxon>Candidatus Polarisedimenticolia</taxon>
        <taxon>Candidatus Polarisedimenticolales</taxon>
        <taxon>Candidatus Polarisedimenticolaceae</taxon>
        <taxon>Candidatus Polarisedimenticola</taxon>
    </lineage>
</organism>
<proteinExistence type="predicted"/>
<dbReference type="SUPFAM" id="SSF49265">
    <property type="entry name" value="Fibronectin type III"/>
    <property type="match status" value="1"/>
</dbReference>
<reference evidence="2 3" key="1">
    <citation type="submission" date="2020-08" db="EMBL/GenBank/DDBJ databases">
        <title>Acidobacteriota in marine sediments use diverse sulfur dissimilation pathways.</title>
        <authorList>
            <person name="Wasmund K."/>
        </authorList>
    </citation>
    <scope>NUCLEOTIDE SEQUENCE [LARGE SCALE GENOMIC DNA]</scope>
    <source>
        <strain evidence="2">MAG AM4</strain>
    </source>
</reference>
<dbReference type="AlphaFoldDB" id="A0A8J6XXL0"/>
<dbReference type="Gene3D" id="2.60.40.10">
    <property type="entry name" value="Immunoglobulins"/>
    <property type="match status" value="1"/>
</dbReference>
<protein>
    <submittedName>
        <fullName evidence="2">Fibronectin type III domain-containing protein</fullName>
    </submittedName>
</protein>
<evidence type="ECO:0000313" key="2">
    <source>
        <dbReference type="EMBL" id="MBD3869558.1"/>
    </source>
</evidence>
<name>A0A8J6XXL0_9BACT</name>
<dbReference type="PROSITE" id="PS50853">
    <property type="entry name" value="FN3"/>
    <property type="match status" value="1"/>
</dbReference>